<reference evidence="1" key="2">
    <citation type="journal article" date="2015" name="Fish Shellfish Immunol.">
        <title>Early steps in the European eel (Anguilla anguilla)-Vibrio vulnificus interaction in the gills: Role of the RtxA13 toxin.</title>
        <authorList>
            <person name="Callol A."/>
            <person name="Pajuelo D."/>
            <person name="Ebbesson L."/>
            <person name="Teles M."/>
            <person name="MacKenzie S."/>
            <person name="Amaro C."/>
        </authorList>
    </citation>
    <scope>NUCLEOTIDE SEQUENCE</scope>
</reference>
<name>A0A0E9W4A9_ANGAN</name>
<protein>
    <submittedName>
        <fullName evidence="1">Uncharacterized protein</fullName>
    </submittedName>
</protein>
<accession>A0A0E9W4A9</accession>
<reference evidence="1" key="1">
    <citation type="submission" date="2014-11" db="EMBL/GenBank/DDBJ databases">
        <authorList>
            <person name="Amaro Gonzalez C."/>
        </authorList>
    </citation>
    <scope>NUCLEOTIDE SEQUENCE</scope>
</reference>
<dbReference type="EMBL" id="GBXM01024172">
    <property type="protein sequence ID" value="JAH84405.1"/>
    <property type="molecule type" value="Transcribed_RNA"/>
</dbReference>
<evidence type="ECO:0000313" key="1">
    <source>
        <dbReference type="EMBL" id="JAH84405.1"/>
    </source>
</evidence>
<sequence length="14" mass="1616">MNNDVAINISLQKR</sequence>
<proteinExistence type="predicted"/>
<organism evidence="1">
    <name type="scientific">Anguilla anguilla</name>
    <name type="common">European freshwater eel</name>
    <name type="synonym">Muraena anguilla</name>
    <dbReference type="NCBI Taxonomy" id="7936"/>
    <lineage>
        <taxon>Eukaryota</taxon>
        <taxon>Metazoa</taxon>
        <taxon>Chordata</taxon>
        <taxon>Craniata</taxon>
        <taxon>Vertebrata</taxon>
        <taxon>Euteleostomi</taxon>
        <taxon>Actinopterygii</taxon>
        <taxon>Neopterygii</taxon>
        <taxon>Teleostei</taxon>
        <taxon>Anguilliformes</taxon>
        <taxon>Anguillidae</taxon>
        <taxon>Anguilla</taxon>
    </lineage>
</organism>